<keyword evidence="8" id="KW-0408">Iron</keyword>
<dbReference type="RefSeq" id="WP_110313070.1">
    <property type="nucleotide sequence ID" value="NZ_QJKC01000003.1"/>
</dbReference>
<dbReference type="AlphaFoldDB" id="A0A318JKM2"/>
<dbReference type="GO" id="GO:0046872">
    <property type="term" value="F:metal ion binding"/>
    <property type="evidence" value="ECO:0007669"/>
    <property type="project" value="UniProtKB-KW"/>
</dbReference>
<keyword evidence="6" id="KW-0479">Metal-binding</keyword>
<evidence type="ECO:0000256" key="1">
    <source>
        <dbReference type="ARBA" id="ARBA00001917"/>
    </source>
</evidence>
<dbReference type="InterPro" id="IPR001155">
    <property type="entry name" value="OxRdtase_FMN_N"/>
</dbReference>
<protein>
    <submittedName>
        <fullName evidence="12">2,4-dienoyl-CoA reductase-like NADH-dependent reductase (Old Yellow Enzyme family)</fullName>
    </submittedName>
</protein>
<accession>A0A318JKM2</accession>
<proteinExistence type="inferred from homology"/>
<gene>
    <name evidence="12" type="ORF">DFR38_103237</name>
</gene>
<evidence type="ECO:0000259" key="11">
    <source>
        <dbReference type="Pfam" id="PF07992"/>
    </source>
</evidence>
<dbReference type="InterPro" id="IPR023753">
    <property type="entry name" value="FAD/NAD-binding_dom"/>
</dbReference>
<dbReference type="Gene3D" id="3.40.50.720">
    <property type="entry name" value="NAD(P)-binding Rossmann-like Domain"/>
    <property type="match status" value="1"/>
</dbReference>
<dbReference type="GO" id="GO:0008670">
    <property type="term" value="F:2,4-dienoyl-CoA reductase (NADPH) activity"/>
    <property type="evidence" value="ECO:0007669"/>
    <property type="project" value="TreeGrafter"/>
</dbReference>
<dbReference type="PRINTS" id="PR00368">
    <property type="entry name" value="FADPNR"/>
</dbReference>
<organism evidence="12 13">
    <name type="scientific">Aquitalea magnusonii</name>
    <dbReference type="NCBI Taxonomy" id="332411"/>
    <lineage>
        <taxon>Bacteria</taxon>
        <taxon>Pseudomonadati</taxon>
        <taxon>Pseudomonadota</taxon>
        <taxon>Betaproteobacteria</taxon>
        <taxon>Neisseriales</taxon>
        <taxon>Chromobacteriaceae</taxon>
        <taxon>Aquitalea</taxon>
    </lineage>
</organism>
<dbReference type="InterPro" id="IPR013785">
    <property type="entry name" value="Aldolase_TIM"/>
</dbReference>
<keyword evidence="5" id="KW-0288">FMN</keyword>
<evidence type="ECO:0000256" key="9">
    <source>
        <dbReference type="ARBA" id="ARBA00023014"/>
    </source>
</evidence>
<evidence type="ECO:0000313" key="13">
    <source>
        <dbReference type="Proteomes" id="UP000248395"/>
    </source>
</evidence>
<dbReference type="SUPFAM" id="SSF51905">
    <property type="entry name" value="FAD/NAD(P)-binding domain"/>
    <property type="match status" value="1"/>
</dbReference>
<dbReference type="PANTHER" id="PTHR42917">
    <property type="entry name" value="2,4-DIENOYL-COA REDUCTASE"/>
    <property type="match status" value="1"/>
</dbReference>
<dbReference type="PANTHER" id="PTHR42917:SF2">
    <property type="entry name" value="2,4-DIENOYL-COA REDUCTASE [(2E)-ENOYL-COA-PRODUCING]"/>
    <property type="match status" value="1"/>
</dbReference>
<comment type="caution">
    <text evidence="12">The sequence shown here is derived from an EMBL/GenBank/DDBJ whole genome shotgun (WGS) entry which is preliminary data.</text>
</comment>
<evidence type="ECO:0000256" key="7">
    <source>
        <dbReference type="ARBA" id="ARBA00023002"/>
    </source>
</evidence>
<dbReference type="Gene3D" id="3.20.20.70">
    <property type="entry name" value="Aldolase class I"/>
    <property type="match status" value="1"/>
</dbReference>
<evidence type="ECO:0000256" key="5">
    <source>
        <dbReference type="ARBA" id="ARBA00022643"/>
    </source>
</evidence>
<dbReference type="SUPFAM" id="SSF51971">
    <property type="entry name" value="Nucleotide-binding domain"/>
    <property type="match status" value="1"/>
</dbReference>
<comment type="cofactor">
    <cofactor evidence="1">
        <name>FMN</name>
        <dbReference type="ChEBI" id="CHEBI:58210"/>
    </cofactor>
</comment>
<reference evidence="12 13" key="1">
    <citation type="submission" date="2018-05" db="EMBL/GenBank/DDBJ databases">
        <title>Genomic Encyclopedia of Type Strains, Phase IV (KMG-IV): sequencing the most valuable type-strain genomes for metagenomic binning, comparative biology and taxonomic classification.</title>
        <authorList>
            <person name="Goeker M."/>
        </authorList>
    </citation>
    <scope>NUCLEOTIDE SEQUENCE [LARGE SCALE GENOMIC DNA]</scope>
    <source>
        <strain evidence="12 13">DSM 25134</strain>
    </source>
</reference>
<dbReference type="OrthoDB" id="8985337at2"/>
<keyword evidence="4" id="KW-0285">Flavoprotein</keyword>
<dbReference type="Pfam" id="PF00724">
    <property type="entry name" value="Oxidored_FMN"/>
    <property type="match status" value="1"/>
</dbReference>
<evidence type="ECO:0000313" key="12">
    <source>
        <dbReference type="EMBL" id="PXX50057.1"/>
    </source>
</evidence>
<dbReference type="GO" id="GO:0033543">
    <property type="term" value="P:fatty acid beta-oxidation, unsaturated, even number, reductase/isomerase pathway"/>
    <property type="evidence" value="ECO:0007669"/>
    <property type="project" value="TreeGrafter"/>
</dbReference>
<dbReference type="Gene3D" id="3.50.50.60">
    <property type="entry name" value="FAD/NAD(P)-binding domain"/>
    <property type="match status" value="1"/>
</dbReference>
<dbReference type="Proteomes" id="UP000248395">
    <property type="component" value="Unassembled WGS sequence"/>
</dbReference>
<evidence type="ECO:0000256" key="2">
    <source>
        <dbReference type="ARBA" id="ARBA00001966"/>
    </source>
</evidence>
<sequence>MSTRFPHLLSPLQIGSVTLRNRIVSTGHDTVLPVDCQVSPELIAYHQARAQGGVGLIVLQVSGVHESARYTSHALMATDDGCIAGYRALATAVQAAGARVFAQLFHPGSEIMETADGMQAVAYSASRCASERFHVVARALSTAQIAEIVAGYAAAARRIRAAGVDGVEIVASHGYLPAQFLNPRLNQRSDGYGGDAAARLRFLQEVAAAIRAAVDPDCVVGLRISAGECDAEGLTEDEALAACVAMQPALDYVSLVAGTSATLGGAVHIAPPMAYPAAYLAGQAERFRRQLDIPLLLAGRINQPQEAEQLLAAGVVDACGMTRALICDPELPNKVAQDQADAVRACIGCNQACIGRFHRGLPISCIQNPVSGRELQFGQLTPASSARRVLVVGGGPAGMKAAVIAAQRGHRVTLYEAASQLGGQVLLAQQLPGRAEFGGLLTNLHYELQQAGVQVVLGQTVDRALVQQQEAELLILATGARPAPPRLDISGDLQLLDGWAVLQGARPGSRVVVADWRADWVGPGLAIRLAQSGHRVTLAVNATHMGQALQMYVRDQLAAQLHRLQVTIIPYARLYGVDDDTVYLQHTASEEAMLCEGVDTLVLCQPLQPEDGLRQQLAGLPLPIHAIGDCLAPRTAEEAIYEATRLAWQL</sequence>
<dbReference type="GO" id="GO:0051536">
    <property type="term" value="F:iron-sulfur cluster binding"/>
    <property type="evidence" value="ECO:0007669"/>
    <property type="project" value="UniProtKB-KW"/>
</dbReference>
<name>A0A318JKM2_9NEIS</name>
<dbReference type="EMBL" id="QJKC01000003">
    <property type="protein sequence ID" value="PXX50057.1"/>
    <property type="molecule type" value="Genomic_DNA"/>
</dbReference>
<keyword evidence="9" id="KW-0411">Iron-sulfur</keyword>
<dbReference type="GO" id="GO:0010181">
    <property type="term" value="F:FMN binding"/>
    <property type="evidence" value="ECO:0007669"/>
    <property type="project" value="InterPro"/>
</dbReference>
<dbReference type="InterPro" id="IPR036188">
    <property type="entry name" value="FAD/NAD-bd_sf"/>
</dbReference>
<keyword evidence="7" id="KW-0560">Oxidoreductase</keyword>
<evidence type="ECO:0000256" key="8">
    <source>
        <dbReference type="ARBA" id="ARBA00023004"/>
    </source>
</evidence>
<feature type="domain" description="NADH:flavin oxidoreductase/NADH oxidase N-terminal" evidence="10">
    <location>
        <begin position="8"/>
        <end position="340"/>
    </location>
</feature>
<feature type="domain" description="FAD/NAD(P)-binding" evidence="11">
    <location>
        <begin position="388"/>
        <end position="614"/>
    </location>
</feature>
<dbReference type="Pfam" id="PF07992">
    <property type="entry name" value="Pyr_redox_2"/>
    <property type="match status" value="1"/>
</dbReference>
<evidence type="ECO:0000259" key="10">
    <source>
        <dbReference type="Pfam" id="PF00724"/>
    </source>
</evidence>
<dbReference type="SUPFAM" id="SSF51395">
    <property type="entry name" value="FMN-linked oxidoreductases"/>
    <property type="match status" value="1"/>
</dbReference>
<comment type="cofactor">
    <cofactor evidence="2">
        <name>[4Fe-4S] cluster</name>
        <dbReference type="ChEBI" id="CHEBI:49883"/>
    </cofactor>
</comment>
<dbReference type="InterPro" id="IPR051793">
    <property type="entry name" value="NADH:flavin_oxidoreductase"/>
</dbReference>
<evidence type="ECO:0000256" key="3">
    <source>
        <dbReference type="ARBA" id="ARBA00011048"/>
    </source>
</evidence>
<keyword evidence="13" id="KW-1185">Reference proteome</keyword>
<evidence type="ECO:0000256" key="4">
    <source>
        <dbReference type="ARBA" id="ARBA00022630"/>
    </source>
</evidence>
<comment type="similarity">
    <text evidence="3">In the N-terminal section; belongs to the NADH:flavin oxidoreductase/NADH oxidase family.</text>
</comment>
<evidence type="ECO:0000256" key="6">
    <source>
        <dbReference type="ARBA" id="ARBA00022723"/>
    </source>
</evidence>